<proteinExistence type="predicted"/>
<evidence type="ECO:0000313" key="2">
    <source>
        <dbReference type="Proteomes" id="UP001165405"/>
    </source>
</evidence>
<protein>
    <submittedName>
        <fullName evidence="1">Uncharacterized protein</fullName>
    </submittedName>
</protein>
<dbReference type="RefSeq" id="WP_236090764.1">
    <property type="nucleotide sequence ID" value="NZ_JAKGSG010000052.1"/>
</dbReference>
<organism evidence="1 2">
    <name type="scientific">Antribacter soli</name>
    <dbReference type="NCBI Taxonomy" id="2910976"/>
    <lineage>
        <taxon>Bacteria</taxon>
        <taxon>Bacillati</taxon>
        <taxon>Actinomycetota</taxon>
        <taxon>Actinomycetes</taxon>
        <taxon>Micrococcales</taxon>
        <taxon>Promicromonosporaceae</taxon>
        <taxon>Antribacter</taxon>
    </lineage>
</organism>
<accession>A0AA41QHQ3</accession>
<gene>
    <name evidence="1" type="ORF">L1785_18450</name>
</gene>
<evidence type="ECO:0000313" key="1">
    <source>
        <dbReference type="EMBL" id="MCF4122960.1"/>
    </source>
</evidence>
<dbReference type="EMBL" id="JAKGSG010000052">
    <property type="protein sequence ID" value="MCF4122960.1"/>
    <property type="molecule type" value="Genomic_DNA"/>
</dbReference>
<comment type="caution">
    <text evidence="1">The sequence shown here is derived from an EMBL/GenBank/DDBJ whole genome shotgun (WGS) entry which is preliminary data.</text>
</comment>
<sequence>MGILTEYFAAPTDDAAATVLHAPGGPSAPDRRTDQPPFDAVGLPSIDPFVMLGTLAQVLSGRPYGEVTAHPRHGALVCSGGDEGPWIVTVSEDLVADLVAAPSSRLAEAARTWARTTGATVPPHRLVAAVLALAALAGRASASRQSLYCWTSLED</sequence>
<dbReference type="AlphaFoldDB" id="A0AA41QHQ3"/>
<dbReference type="Proteomes" id="UP001165405">
    <property type="component" value="Unassembled WGS sequence"/>
</dbReference>
<keyword evidence="2" id="KW-1185">Reference proteome</keyword>
<name>A0AA41QHQ3_9MICO</name>
<reference evidence="1" key="1">
    <citation type="submission" date="2022-01" db="EMBL/GenBank/DDBJ databases">
        <title>Antribacter sp. nov., isolated from Guizhou of China.</title>
        <authorList>
            <person name="Chengliang C."/>
            <person name="Ya Z."/>
        </authorList>
    </citation>
    <scope>NUCLEOTIDE SEQUENCE</scope>
    <source>
        <strain evidence="1">KLBMP 9083</strain>
    </source>
</reference>